<dbReference type="RefSeq" id="WP_382388643.1">
    <property type="nucleotide sequence ID" value="NZ_JBHLWI010000043.1"/>
</dbReference>
<sequence>MKRNLAIWFLFLAQIMMLGHNFIPHHHQDPFESLFIKSHQCSHHQHDHGILETIFSLVPHSEKGMEAMHCTHVEQPVSKQTLVLSAVFPDDLNVIRNFIFVKDSFAPHIGNFDPIFKLLPWGLRAPPFFT</sequence>
<organism evidence="1 2">
    <name type="scientific">Fontibacter flavus</name>
    <dbReference type="NCBI Taxonomy" id="654838"/>
    <lineage>
        <taxon>Bacteria</taxon>
        <taxon>Pseudomonadati</taxon>
        <taxon>Bacteroidota</taxon>
        <taxon>Cytophagia</taxon>
        <taxon>Cytophagales</taxon>
        <taxon>Cyclobacteriaceae</taxon>
        <taxon>Fontibacter</taxon>
    </lineage>
</organism>
<accession>A0ABV6FWA5</accession>
<gene>
    <name evidence="1" type="ORF">ACFFIP_15680</name>
</gene>
<dbReference type="EMBL" id="JBHLWI010000043">
    <property type="protein sequence ID" value="MFC0264134.1"/>
    <property type="molecule type" value="Genomic_DNA"/>
</dbReference>
<proteinExistence type="predicted"/>
<reference evidence="1 2" key="1">
    <citation type="submission" date="2024-09" db="EMBL/GenBank/DDBJ databases">
        <authorList>
            <person name="Sun Q."/>
            <person name="Mori K."/>
        </authorList>
    </citation>
    <scope>NUCLEOTIDE SEQUENCE [LARGE SCALE GENOMIC DNA]</scope>
    <source>
        <strain evidence="1 2">CCM 7650</strain>
    </source>
</reference>
<protein>
    <recommendedName>
        <fullName evidence="3">DUF2607 family protein</fullName>
    </recommendedName>
</protein>
<comment type="caution">
    <text evidence="1">The sequence shown here is derived from an EMBL/GenBank/DDBJ whole genome shotgun (WGS) entry which is preliminary data.</text>
</comment>
<name>A0ABV6FWA5_9BACT</name>
<keyword evidence="2" id="KW-1185">Reference proteome</keyword>
<evidence type="ECO:0008006" key="3">
    <source>
        <dbReference type="Google" id="ProtNLM"/>
    </source>
</evidence>
<evidence type="ECO:0000313" key="1">
    <source>
        <dbReference type="EMBL" id="MFC0264134.1"/>
    </source>
</evidence>
<evidence type="ECO:0000313" key="2">
    <source>
        <dbReference type="Proteomes" id="UP001589797"/>
    </source>
</evidence>
<dbReference type="Proteomes" id="UP001589797">
    <property type="component" value="Unassembled WGS sequence"/>
</dbReference>